<evidence type="ECO:0000256" key="2">
    <source>
        <dbReference type="ARBA" id="ARBA00023054"/>
    </source>
</evidence>
<evidence type="ECO:0000313" key="6">
    <source>
        <dbReference type="Proteomes" id="UP000076078"/>
    </source>
</evidence>
<feature type="coiled-coil region" evidence="3">
    <location>
        <begin position="227"/>
        <end position="321"/>
    </location>
</feature>
<name>A0A152A178_TIELA</name>
<accession>A0A152A178</accession>
<protein>
    <recommendedName>
        <fullName evidence="7">Endosome-associated-trafficking regulator 1</fullName>
    </recommendedName>
</protein>
<feature type="compositionally biased region" description="Low complexity" evidence="4">
    <location>
        <begin position="155"/>
        <end position="168"/>
    </location>
</feature>
<keyword evidence="2 3" id="KW-0175">Coiled coil</keyword>
<dbReference type="PANTHER" id="PTHR31259:SF3">
    <property type="entry name" value="ENDOSOME-ASSOCIATED-TRAFFICKING REGULATOR 1"/>
    <property type="match status" value="1"/>
</dbReference>
<sequence length="389" mass="43469">MKGVKKKENPFSFFSIVKEESNNVNISSVDKSPPTIENTLPVFNNKISTSTQATSTKKPVANIFDEDDDDDEEEEEDDDDTDDDSSKKSIFPTHSNTKLVKPQILKDSSTSTPNNVVNTTSRLNSLFIEQLESTESEISLEKTEVLKPSVQQPLNSNRSTSSNNVNSNNSNTVDLHLLNNTIPLPTSVPIPVPTSTNIANNNNVTISPSPTTSTSTLDDIKSLKMQIEHLQSENSKSKVMIKSLKERVVKFKGDKEGLEHKLEQATNALEQFKIKEAKDNLLMEEMVAKVEENLNQTKKRAQQAEQHVEQLKNEIVMLKQFNSQNNPEIQDLKFRLTDANDKGKLVSSLLNKAAIDADVNIKNLMRGIETLQNITFHLNNLDKISNLPP</sequence>
<dbReference type="GO" id="GO:0005769">
    <property type="term" value="C:early endosome"/>
    <property type="evidence" value="ECO:0007669"/>
    <property type="project" value="TreeGrafter"/>
</dbReference>
<dbReference type="GO" id="GO:0030496">
    <property type="term" value="C:midbody"/>
    <property type="evidence" value="ECO:0007669"/>
    <property type="project" value="TreeGrafter"/>
</dbReference>
<evidence type="ECO:0008006" key="7">
    <source>
        <dbReference type="Google" id="ProtNLM"/>
    </source>
</evidence>
<dbReference type="GO" id="GO:0055037">
    <property type="term" value="C:recycling endosome"/>
    <property type="evidence" value="ECO:0007669"/>
    <property type="project" value="TreeGrafter"/>
</dbReference>
<dbReference type="GO" id="GO:0005813">
    <property type="term" value="C:centrosome"/>
    <property type="evidence" value="ECO:0007669"/>
    <property type="project" value="TreeGrafter"/>
</dbReference>
<feature type="compositionally biased region" description="Polar residues" evidence="4">
    <location>
        <begin position="47"/>
        <end position="57"/>
    </location>
</feature>
<dbReference type="OMA" id="HEQSAYL"/>
<gene>
    <name evidence="5" type="ORF">DLAC_03493</name>
</gene>
<evidence type="ECO:0000256" key="1">
    <source>
        <dbReference type="ARBA" id="ARBA00007791"/>
    </source>
</evidence>
<organism evidence="5 6">
    <name type="scientific">Tieghemostelium lacteum</name>
    <name type="common">Slime mold</name>
    <name type="synonym">Dictyostelium lacteum</name>
    <dbReference type="NCBI Taxonomy" id="361077"/>
    <lineage>
        <taxon>Eukaryota</taxon>
        <taxon>Amoebozoa</taxon>
        <taxon>Evosea</taxon>
        <taxon>Eumycetozoa</taxon>
        <taxon>Dictyostelia</taxon>
        <taxon>Dictyosteliales</taxon>
        <taxon>Raperosteliaceae</taxon>
        <taxon>Tieghemostelium</taxon>
    </lineage>
</organism>
<comment type="similarity">
    <text evidence="1">Belongs to the ENTR1 family.</text>
</comment>
<reference evidence="5 6" key="1">
    <citation type="submission" date="2015-12" db="EMBL/GenBank/DDBJ databases">
        <title>Dictyostelia acquired genes for synthesis and detection of signals that induce cell-type specialization by lateral gene transfer from prokaryotes.</title>
        <authorList>
            <person name="Gloeckner G."/>
            <person name="Schaap P."/>
        </authorList>
    </citation>
    <scope>NUCLEOTIDE SEQUENCE [LARGE SCALE GENOMIC DNA]</scope>
    <source>
        <strain evidence="5 6">TK</strain>
    </source>
</reference>
<dbReference type="InterPro" id="IPR026757">
    <property type="entry name" value="ENTR1"/>
</dbReference>
<proteinExistence type="inferred from homology"/>
<dbReference type="Proteomes" id="UP000076078">
    <property type="component" value="Unassembled WGS sequence"/>
</dbReference>
<dbReference type="STRING" id="361077.A0A152A178"/>
<dbReference type="GO" id="GO:0032465">
    <property type="term" value="P:regulation of cytokinesis"/>
    <property type="evidence" value="ECO:0007669"/>
    <property type="project" value="TreeGrafter"/>
</dbReference>
<feature type="region of interest" description="Disordered" evidence="4">
    <location>
        <begin position="142"/>
        <end position="168"/>
    </location>
</feature>
<dbReference type="EMBL" id="LODT01000018">
    <property type="protein sequence ID" value="KYQ99997.1"/>
    <property type="molecule type" value="Genomic_DNA"/>
</dbReference>
<feature type="compositionally biased region" description="Acidic residues" evidence="4">
    <location>
        <begin position="64"/>
        <end position="83"/>
    </location>
</feature>
<evidence type="ECO:0000256" key="4">
    <source>
        <dbReference type="SAM" id="MobiDB-lite"/>
    </source>
</evidence>
<evidence type="ECO:0000313" key="5">
    <source>
        <dbReference type="EMBL" id="KYQ99997.1"/>
    </source>
</evidence>
<evidence type="ECO:0000256" key="3">
    <source>
        <dbReference type="SAM" id="Coils"/>
    </source>
</evidence>
<feature type="region of interest" description="Disordered" evidence="4">
    <location>
        <begin position="47"/>
        <end position="118"/>
    </location>
</feature>
<dbReference type="InParanoid" id="A0A152A178"/>
<dbReference type="OrthoDB" id="6499155at2759"/>
<comment type="caution">
    <text evidence="5">The sequence shown here is derived from an EMBL/GenBank/DDBJ whole genome shotgun (WGS) entry which is preliminary data.</text>
</comment>
<dbReference type="PANTHER" id="PTHR31259">
    <property type="entry name" value="ENDOSOME-ASSOCIATED TRAFFICKING REGULATOR 1"/>
    <property type="match status" value="1"/>
</dbReference>
<feature type="compositionally biased region" description="Low complexity" evidence="4">
    <location>
        <begin position="108"/>
        <end position="118"/>
    </location>
</feature>
<keyword evidence="6" id="KW-1185">Reference proteome</keyword>
<dbReference type="AlphaFoldDB" id="A0A152A178"/>